<evidence type="ECO:0000313" key="2">
    <source>
        <dbReference type="EMBL" id="CAG7726408.1"/>
    </source>
</evidence>
<comment type="caution">
    <text evidence="2">The sequence shown here is derived from an EMBL/GenBank/DDBJ whole genome shotgun (WGS) entry which is preliminary data.</text>
</comment>
<proteinExistence type="predicted"/>
<dbReference type="EMBL" id="CAJVCH010135285">
    <property type="protein sequence ID" value="CAG7726408.1"/>
    <property type="molecule type" value="Genomic_DNA"/>
</dbReference>
<sequence>MASIFKFFNFMDFPLHTAATIALLTVLWWQTKLYLLSDDVTVRIVHEMLHNLDK</sequence>
<feature type="non-terminal residue" evidence="2">
    <location>
        <position position="54"/>
    </location>
</feature>
<reference evidence="2" key="1">
    <citation type="submission" date="2021-06" db="EMBL/GenBank/DDBJ databases">
        <authorList>
            <person name="Hodson N. C."/>
            <person name="Mongue J. A."/>
            <person name="Jaron S. K."/>
        </authorList>
    </citation>
    <scope>NUCLEOTIDE SEQUENCE</scope>
</reference>
<organism evidence="2 3">
    <name type="scientific">Allacma fusca</name>
    <dbReference type="NCBI Taxonomy" id="39272"/>
    <lineage>
        <taxon>Eukaryota</taxon>
        <taxon>Metazoa</taxon>
        <taxon>Ecdysozoa</taxon>
        <taxon>Arthropoda</taxon>
        <taxon>Hexapoda</taxon>
        <taxon>Collembola</taxon>
        <taxon>Symphypleona</taxon>
        <taxon>Sminthuridae</taxon>
        <taxon>Allacma</taxon>
    </lineage>
</organism>
<dbReference type="Proteomes" id="UP000708208">
    <property type="component" value="Unassembled WGS sequence"/>
</dbReference>
<feature type="transmembrane region" description="Helical" evidence="1">
    <location>
        <begin position="7"/>
        <end position="29"/>
    </location>
</feature>
<name>A0A8J2NU90_9HEXA</name>
<keyword evidence="3" id="KW-1185">Reference proteome</keyword>
<keyword evidence="1" id="KW-0812">Transmembrane</keyword>
<keyword evidence="1" id="KW-1133">Transmembrane helix</keyword>
<keyword evidence="1" id="KW-0472">Membrane</keyword>
<evidence type="ECO:0000313" key="3">
    <source>
        <dbReference type="Proteomes" id="UP000708208"/>
    </source>
</evidence>
<protein>
    <submittedName>
        <fullName evidence="2">Uncharacterized protein</fullName>
    </submittedName>
</protein>
<accession>A0A8J2NU90</accession>
<dbReference type="AlphaFoldDB" id="A0A8J2NU90"/>
<evidence type="ECO:0000256" key="1">
    <source>
        <dbReference type="SAM" id="Phobius"/>
    </source>
</evidence>
<gene>
    <name evidence="2" type="ORF">AFUS01_LOCUS15322</name>
</gene>